<organism evidence="1 2">
    <name type="scientific">Peribacillus deserti</name>
    <dbReference type="NCBI Taxonomy" id="673318"/>
    <lineage>
        <taxon>Bacteria</taxon>
        <taxon>Bacillati</taxon>
        <taxon>Bacillota</taxon>
        <taxon>Bacilli</taxon>
        <taxon>Bacillales</taxon>
        <taxon>Bacillaceae</taxon>
        <taxon>Peribacillus</taxon>
    </lineage>
</organism>
<keyword evidence="1" id="KW-0378">Hydrolase</keyword>
<dbReference type="GO" id="GO:0006598">
    <property type="term" value="P:polyamine catabolic process"/>
    <property type="evidence" value="ECO:0007669"/>
    <property type="project" value="TreeGrafter"/>
</dbReference>
<dbReference type="RefSeq" id="WP_101644710.1">
    <property type="nucleotide sequence ID" value="NZ_PGUY01000057.1"/>
</dbReference>
<dbReference type="Pfam" id="PF07722">
    <property type="entry name" value="Peptidase_C26"/>
    <property type="match status" value="1"/>
</dbReference>
<dbReference type="GO" id="GO:0033969">
    <property type="term" value="F:gamma-glutamyl-gamma-aminobutyrate hydrolase activity"/>
    <property type="evidence" value="ECO:0007669"/>
    <property type="project" value="TreeGrafter"/>
</dbReference>
<evidence type="ECO:0000313" key="2">
    <source>
        <dbReference type="Proteomes" id="UP000234748"/>
    </source>
</evidence>
<reference evidence="1 2" key="1">
    <citation type="submission" date="2017-11" db="EMBL/GenBank/DDBJ databases">
        <title>Comparitive Functional Genomics of Dry Heat Resistant strains isolated from the Viking Spacecraft.</title>
        <authorList>
            <person name="Seuylemezian A."/>
            <person name="Cooper K."/>
            <person name="Vaishampayan P."/>
        </authorList>
    </citation>
    <scope>NUCLEOTIDE SEQUENCE [LARGE SCALE GENOMIC DNA]</scope>
    <source>
        <strain evidence="1 2">V1-29</strain>
    </source>
</reference>
<dbReference type="Proteomes" id="UP000234748">
    <property type="component" value="Unassembled WGS sequence"/>
</dbReference>
<dbReference type="OrthoDB" id="9813383at2"/>
<proteinExistence type="predicted"/>
<dbReference type="GO" id="GO:0005829">
    <property type="term" value="C:cytosol"/>
    <property type="evidence" value="ECO:0007669"/>
    <property type="project" value="TreeGrafter"/>
</dbReference>
<dbReference type="InterPro" id="IPR029062">
    <property type="entry name" value="Class_I_gatase-like"/>
</dbReference>
<keyword evidence="2" id="KW-1185">Reference proteome</keyword>
<protein>
    <submittedName>
        <fullName evidence="1">Gamma-glutamyl-gamma-aminobutyrate hydrolase</fullName>
    </submittedName>
</protein>
<dbReference type="AlphaFoldDB" id="A0A2N5M2S3"/>
<sequence>MSNKKPIIGITATTMFTSGFDSVYLHYSYVDSVIRAGGIPVVLPIGNKELAQEWVSLCDGILLSGGEDIDPYHFGAEPHPRLGRVVPERDQTELDLIEYARKKKLPIFGICRGIQVLNVALGGNLIQDIESERMEYIKHAQQAARAASSHTIAIEQDSLLGRISGKDSIRVNSFHHQAIGDVASSLKIGAVSKDGIIEAVEAADPDGGWMLAVQWHPEDMAAGDEIMHQLFVSFIEACSE</sequence>
<dbReference type="CDD" id="cd01745">
    <property type="entry name" value="GATase1_2"/>
    <property type="match status" value="1"/>
</dbReference>
<dbReference type="SUPFAM" id="SSF52317">
    <property type="entry name" value="Class I glutamine amidotransferase-like"/>
    <property type="match status" value="1"/>
</dbReference>
<dbReference type="PANTHER" id="PTHR43235:SF1">
    <property type="entry name" value="GLUTAMINE AMIDOTRANSFERASE PB2B2.05-RELATED"/>
    <property type="match status" value="1"/>
</dbReference>
<dbReference type="InterPro" id="IPR044668">
    <property type="entry name" value="PuuD-like"/>
</dbReference>
<evidence type="ECO:0000313" key="1">
    <source>
        <dbReference type="EMBL" id="PLT28573.1"/>
    </source>
</evidence>
<name>A0A2N5M2S3_9BACI</name>
<dbReference type="PANTHER" id="PTHR43235">
    <property type="entry name" value="GLUTAMINE AMIDOTRANSFERASE PB2B2.05-RELATED"/>
    <property type="match status" value="1"/>
</dbReference>
<dbReference type="InterPro" id="IPR011697">
    <property type="entry name" value="Peptidase_C26"/>
</dbReference>
<comment type="caution">
    <text evidence="1">The sequence shown here is derived from an EMBL/GenBank/DDBJ whole genome shotgun (WGS) entry which is preliminary data.</text>
</comment>
<dbReference type="FunFam" id="3.40.50.880:FF:000030">
    <property type="entry name" value="Gamma-glutamyl-gamma-aminobutyrate hydrolase PuuD"/>
    <property type="match status" value="1"/>
</dbReference>
<dbReference type="PROSITE" id="PS51273">
    <property type="entry name" value="GATASE_TYPE_1"/>
    <property type="match status" value="1"/>
</dbReference>
<dbReference type="EMBL" id="PGUY01000057">
    <property type="protein sequence ID" value="PLT28573.1"/>
    <property type="molecule type" value="Genomic_DNA"/>
</dbReference>
<accession>A0A2N5M2S3</accession>
<dbReference type="Gene3D" id="3.40.50.880">
    <property type="match status" value="1"/>
</dbReference>
<gene>
    <name evidence="1" type="ORF">CUU66_17980</name>
</gene>